<gene>
    <name evidence="2" type="ORF">E8K88_00060</name>
</gene>
<comment type="caution">
    <text evidence="2">The sequence shown here is derived from an EMBL/GenBank/DDBJ whole genome shotgun (WGS) entry which is preliminary data.</text>
</comment>
<feature type="transmembrane region" description="Helical" evidence="1">
    <location>
        <begin position="43"/>
        <end position="65"/>
    </location>
</feature>
<accession>A0A4S5BY18</accession>
<evidence type="ECO:0000256" key="1">
    <source>
        <dbReference type="SAM" id="Phobius"/>
    </source>
</evidence>
<proteinExistence type="predicted"/>
<keyword evidence="3" id="KW-1185">Reference proteome</keyword>
<dbReference type="AlphaFoldDB" id="A0A4S5BY18"/>
<dbReference type="SUPFAM" id="SSF81324">
    <property type="entry name" value="Voltage-gated potassium channels"/>
    <property type="match status" value="1"/>
</dbReference>
<protein>
    <submittedName>
        <fullName evidence="2">LapA family protein</fullName>
    </submittedName>
</protein>
<name>A0A4S5BY18_9BURK</name>
<organism evidence="2 3">
    <name type="scientific">Lampropedia aestuarii</name>
    <dbReference type="NCBI Taxonomy" id="2562762"/>
    <lineage>
        <taxon>Bacteria</taxon>
        <taxon>Pseudomonadati</taxon>
        <taxon>Pseudomonadota</taxon>
        <taxon>Betaproteobacteria</taxon>
        <taxon>Burkholderiales</taxon>
        <taxon>Comamonadaceae</taxon>
        <taxon>Lampropedia</taxon>
    </lineage>
</organism>
<keyword evidence="1" id="KW-0812">Transmembrane</keyword>
<evidence type="ECO:0000313" key="3">
    <source>
        <dbReference type="Proteomes" id="UP000306236"/>
    </source>
</evidence>
<reference evidence="2 3" key="1">
    <citation type="submission" date="2019-04" db="EMBL/GenBank/DDBJ databases">
        <title>Lampropedia sp YIM MLB12 draf genome.</title>
        <authorList>
            <person name="Wang Y.-X."/>
        </authorList>
    </citation>
    <scope>NUCLEOTIDE SEQUENCE [LARGE SCALE GENOMIC DNA]</scope>
    <source>
        <strain evidence="2 3">YIM MLB12</strain>
    </source>
</reference>
<evidence type="ECO:0000313" key="2">
    <source>
        <dbReference type="EMBL" id="THJ36343.1"/>
    </source>
</evidence>
<dbReference type="EMBL" id="SSWX01000001">
    <property type="protein sequence ID" value="THJ36343.1"/>
    <property type="molecule type" value="Genomic_DNA"/>
</dbReference>
<sequence>MNIRLQLIILLVLAIGGLAFLNWEALTAVSTVSFGFTETQAPLGLILLSLMAILGVFFLAYILWLKGTVILDYHRHTKELKHQRELADKAEASRFTELREFLLQQHKEGQEVLLNKIDDLEERLRHRADDSDNSTAAYLGQIEDQLRQVPSAPQLEMRPNVTNKNDLW</sequence>
<dbReference type="Proteomes" id="UP000306236">
    <property type="component" value="Unassembled WGS sequence"/>
</dbReference>
<keyword evidence="1" id="KW-0472">Membrane</keyword>
<keyword evidence="1" id="KW-1133">Transmembrane helix</keyword>
<dbReference type="RefSeq" id="WP_136404602.1">
    <property type="nucleotide sequence ID" value="NZ_JARXRQ010000004.1"/>
</dbReference>
<dbReference type="OrthoDB" id="8563966at2"/>